<dbReference type="SUPFAM" id="SSF53383">
    <property type="entry name" value="PLP-dependent transferases"/>
    <property type="match status" value="1"/>
</dbReference>
<dbReference type="GO" id="GO:0008483">
    <property type="term" value="F:transaminase activity"/>
    <property type="evidence" value="ECO:0007669"/>
    <property type="project" value="UniProtKB-KW"/>
</dbReference>
<evidence type="ECO:0000313" key="8">
    <source>
        <dbReference type="Proteomes" id="UP000067625"/>
    </source>
</evidence>
<keyword evidence="5" id="KW-0663">Pyridoxal phosphate</keyword>
<dbReference type="STRING" id="1441095.AM592_03015"/>
<dbReference type="InterPro" id="IPR050596">
    <property type="entry name" value="AspAT/PAT-like"/>
</dbReference>
<dbReference type="Proteomes" id="UP000067625">
    <property type="component" value="Chromosome"/>
</dbReference>
<gene>
    <name evidence="7" type="ORF">AM592_03015</name>
</gene>
<dbReference type="InterPro" id="IPR015424">
    <property type="entry name" value="PyrdxlP-dep_Trfase"/>
</dbReference>
<accession>A0A0M5JB31</accession>
<keyword evidence="4" id="KW-0808">Transferase</keyword>
<dbReference type="AlphaFoldDB" id="A0A0M5JB31"/>
<keyword evidence="3" id="KW-0032">Aminotransferase</keyword>
<dbReference type="NCBIfam" id="NF006388">
    <property type="entry name" value="PRK08637.1"/>
    <property type="match status" value="1"/>
</dbReference>
<dbReference type="Pfam" id="PF00155">
    <property type="entry name" value="Aminotran_1_2"/>
    <property type="match status" value="1"/>
</dbReference>
<evidence type="ECO:0000256" key="2">
    <source>
        <dbReference type="ARBA" id="ARBA00007441"/>
    </source>
</evidence>
<dbReference type="InterPro" id="IPR015421">
    <property type="entry name" value="PyrdxlP-dep_Trfase_major"/>
</dbReference>
<evidence type="ECO:0000256" key="5">
    <source>
        <dbReference type="ARBA" id="ARBA00022898"/>
    </source>
</evidence>
<evidence type="ECO:0000313" key="7">
    <source>
        <dbReference type="EMBL" id="ALC80669.1"/>
    </source>
</evidence>
<protein>
    <recommendedName>
        <fullName evidence="6">Aminotransferase class I/classII large domain-containing protein</fullName>
    </recommendedName>
</protein>
<reference evidence="7 8" key="2">
    <citation type="journal article" date="2016" name="Int. J. Syst. Evol. Microbiol.">
        <title>Bacillus gobiensis sp. nov., isolated from a soil sample.</title>
        <authorList>
            <person name="Liu B."/>
            <person name="Liu G.H."/>
            <person name="Cetin S."/>
            <person name="Schumann P."/>
            <person name="Pan Z.Z."/>
            <person name="Chen Q.Q."/>
        </authorList>
    </citation>
    <scope>NUCLEOTIDE SEQUENCE [LARGE SCALE GENOMIC DNA]</scope>
    <source>
        <strain evidence="7 8">FJAT-4402</strain>
    </source>
</reference>
<dbReference type="EMBL" id="CP012600">
    <property type="protein sequence ID" value="ALC80669.1"/>
    <property type="molecule type" value="Genomic_DNA"/>
</dbReference>
<dbReference type="PANTHER" id="PTHR46383:SF1">
    <property type="entry name" value="ASPARTATE AMINOTRANSFERASE"/>
    <property type="match status" value="1"/>
</dbReference>
<organism evidence="7 8">
    <name type="scientific">Bacillus gobiensis</name>
    <dbReference type="NCBI Taxonomy" id="1441095"/>
    <lineage>
        <taxon>Bacteria</taxon>
        <taxon>Bacillati</taxon>
        <taxon>Bacillota</taxon>
        <taxon>Bacilli</taxon>
        <taxon>Bacillales</taxon>
        <taxon>Bacillaceae</taxon>
        <taxon>Bacillus</taxon>
    </lineage>
</organism>
<dbReference type="GO" id="GO:0006520">
    <property type="term" value="P:amino acid metabolic process"/>
    <property type="evidence" value="ECO:0007669"/>
    <property type="project" value="InterPro"/>
</dbReference>
<sequence length="439" mass="49277">MHSLAEQLNKTIYRENPNIFAMLSKLGKEIYFPKVGILNQSAEAKKKASKFNATIGIALENGEPMHLDVFQQNLSAYSPKDLYPYAPPAGKPELRSLWREKLLEESPSLKEKTFSLPVVTNALTHGLSIAADLFADEGDSVILPDKNWENYELTFGVRRGAEITSYTFFNENGGFNAEGLRQTILNQKEKGKAIVLLNFPNNPTGYTPNKEEAAQITAAIEEGAKEGIKLVVITDDAYYGLFFENSLKESLFSELSNIHPNVLALKVDGSTKEDYVWGFRVGFLTFGAESEELLQALEQKTLGIIRAATSSGSHPSQTFVLEAMKSPEYKKQKEEKFEVMKRRANKVKALLDSGKFESAWEYYPFNSGYFMCLKLKTANAEKVRTLLLEEYGIGTIALGQSDLRVAFSCIEEEDLEELYTLIYEAAKKVEEQQKEALEK</sequence>
<evidence type="ECO:0000256" key="4">
    <source>
        <dbReference type="ARBA" id="ARBA00022679"/>
    </source>
</evidence>
<reference evidence="8" key="1">
    <citation type="submission" date="2015-08" db="EMBL/GenBank/DDBJ databases">
        <title>Genome sequencing project for genomic taxonomy and phylogenomics of Bacillus-like bacteria.</title>
        <authorList>
            <person name="Liu B."/>
            <person name="Wang J."/>
            <person name="Zhu Y."/>
            <person name="Liu G."/>
            <person name="Chen Q."/>
            <person name="Chen Z."/>
            <person name="Lan J."/>
            <person name="Che J."/>
            <person name="Ge C."/>
            <person name="Shi H."/>
            <person name="Pan Z."/>
            <person name="Liu X."/>
        </authorList>
    </citation>
    <scope>NUCLEOTIDE SEQUENCE [LARGE SCALE GENOMIC DNA]</scope>
    <source>
        <strain evidence="8">FJAT-4402</strain>
    </source>
</reference>
<dbReference type="PATRIC" id="fig|1441095.3.peg.661"/>
<comment type="similarity">
    <text evidence="2">Belongs to the class-I pyridoxal-phosphate-dependent aminotransferase family.</text>
</comment>
<dbReference type="InterPro" id="IPR015422">
    <property type="entry name" value="PyrdxlP-dep_Trfase_small"/>
</dbReference>
<dbReference type="CDD" id="cd00609">
    <property type="entry name" value="AAT_like"/>
    <property type="match status" value="1"/>
</dbReference>
<dbReference type="PANTHER" id="PTHR46383">
    <property type="entry name" value="ASPARTATE AMINOTRANSFERASE"/>
    <property type="match status" value="1"/>
</dbReference>
<keyword evidence="8" id="KW-1185">Reference proteome</keyword>
<evidence type="ECO:0000256" key="1">
    <source>
        <dbReference type="ARBA" id="ARBA00001933"/>
    </source>
</evidence>
<dbReference type="Gene3D" id="3.40.640.10">
    <property type="entry name" value="Type I PLP-dependent aspartate aminotransferase-like (Major domain)"/>
    <property type="match status" value="1"/>
</dbReference>
<proteinExistence type="inferred from homology"/>
<dbReference type="Gene3D" id="3.90.1150.10">
    <property type="entry name" value="Aspartate Aminotransferase, domain 1"/>
    <property type="match status" value="1"/>
</dbReference>
<comment type="cofactor">
    <cofactor evidence="1">
        <name>pyridoxal 5'-phosphate</name>
        <dbReference type="ChEBI" id="CHEBI:597326"/>
    </cofactor>
</comment>
<dbReference type="InterPro" id="IPR004839">
    <property type="entry name" value="Aminotransferase_I/II_large"/>
</dbReference>
<dbReference type="OrthoDB" id="9762162at2"/>
<name>A0A0M5JB31_9BACI</name>
<evidence type="ECO:0000259" key="6">
    <source>
        <dbReference type="Pfam" id="PF00155"/>
    </source>
</evidence>
<dbReference type="RefSeq" id="WP_053602409.1">
    <property type="nucleotide sequence ID" value="NZ_CP012600.1"/>
</dbReference>
<dbReference type="GO" id="GO:0030170">
    <property type="term" value="F:pyridoxal phosphate binding"/>
    <property type="evidence" value="ECO:0007669"/>
    <property type="project" value="InterPro"/>
</dbReference>
<feature type="domain" description="Aminotransferase class I/classII large" evidence="6">
    <location>
        <begin position="68"/>
        <end position="419"/>
    </location>
</feature>
<evidence type="ECO:0000256" key="3">
    <source>
        <dbReference type="ARBA" id="ARBA00022576"/>
    </source>
</evidence>